<dbReference type="PANTHER" id="PTHR43369">
    <property type="entry name" value="PHOSPHORIBOSYLGLYCINAMIDE FORMYLTRANSFERASE"/>
    <property type="match status" value="1"/>
</dbReference>
<evidence type="ECO:0000256" key="2">
    <source>
        <dbReference type="ARBA" id="ARBA00012254"/>
    </source>
</evidence>
<comment type="similarity">
    <text evidence="5">Belongs to the GART family.</text>
</comment>
<dbReference type="OrthoDB" id="27277at2157"/>
<dbReference type="CDD" id="cd08645">
    <property type="entry name" value="FMT_core_GART"/>
    <property type="match status" value="1"/>
</dbReference>
<sequence length="313" mass="35762">MREELKKIADVLYVKILGPGSTINIGWIYKTLKNLDIPDESLEKLYEMNAPLSREVWYYAFIRTYEERKLDYFLNSLSEHLDLSILQNFKNDLSALGIYYKNGVFKRRVFKLVVLVSGRGTNLQAIMDAIDSGKLNVQISAVISNKKNAYALKRAENKGIDAIVLTKKKGEKRENYDRRLAEVIDFYSPDLIVLAGFLRILSPWFVKKYKNKIINIHPALLPSFAGLYGENVHKAVLDYGCKVSGCTVHFVDEEVDHGPIIVQKCVEVLDDDTPESLAARVLEKEHEALVESIKLISEGKIEIKDRRVIRKII</sequence>
<feature type="domain" description="Formyl transferase N-terminal" evidence="9">
    <location>
        <begin position="111"/>
        <end position="292"/>
    </location>
</feature>
<dbReference type="InterPro" id="IPR036477">
    <property type="entry name" value="Formyl_transf_N_sf"/>
</dbReference>
<evidence type="ECO:0000256" key="7">
    <source>
        <dbReference type="ARBA" id="ARBA00041682"/>
    </source>
</evidence>
<dbReference type="HOGENOM" id="CLU_038395_0_1_2"/>
<dbReference type="KEGG" id="abi:Aboo_0482"/>
<comment type="pathway">
    <text evidence="1">Purine metabolism; IMP biosynthesis via de novo pathway; N(2)-formyl-N(1)-(5-phospho-D-ribosyl)glycinamide from N(1)-(5-phospho-D-ribosyl)glycinamide (10-formyl THF route): step 1/1.</text>
</comment>
<dbReference type="PROSITE" id="PS00373">
    <property type="entry name" value="GART"/>
    <property type="match status" value="1"/>
</dbReference>
<dbReference type="Gene3D" id="3.40.50.170">
    <property type="entry name" value="Formyl transferase, N-terminal domain"/>
    <property type="match status" value="1"/>
</dbReference>
<dbReference type="SUPFAM" id="SSF53328">
    <property type="entry name" value="Formyltransferase"/>
    <property type="match status" value="1"/>
</dbReference>
<proteinExistence type="inferred from homology"/>
<comment type="catalytic activity">
    <reaction evidence="8">
        <text>N(1)-(5-phospho-beta-D-ribosyl)glycinamide + (6R)-10-formyltetrahydrofolate = N(2)-formyl-N(1)-(5-phospho-beta-D-ribosyl)glycinamide + (6S)-5,6,7,8-tetrahydrofolate + H(+)</text>
        <dbReference type="Rhea" id="RHEA:15053"/>
        <dbReference type="ChEBI" id="CHEBI:15378"/>
        <dbReference type="ChEBI" id="CHEBI:57453"/>
        <dbReference type="ChEBI" id="CHEBI:143788"/>
        <dbReference type="ChEBI" id="CHEBI:147286"/>
        <dbReference type="ChEBI" id="CHEBI:195366"/>
        <dbReference type="EC" id="2.1.2.2"/>
    </reaction>
</comment>
<dbReference type="EMBL" id="CP001941">
    <property type="protein sequence ID" value="ADD08293.1"/>
    <property type="molecule type" value="Genomic_DNA"/>
</dbReference>
<dbReference type="InterPro" id="IPR001555">
    <property type="entry name" value="GART_AS"/>
</dbReference>
<evidence type="ECO:0000256" key="8">
    <source>
        <dbReference type="ARBA" id="ARBA00047664"/>
    </source>
</evidence>
<dbReference type="GO" id="GO:0005737">
    <property type="term" value="C:cytoplasm"/>
    <property type="evidence" value="ECO:0007669"/>
    <property type="project" value="TreeGrafter"/>
</dbReference>
<evidence type="ECO:0000313" key="11">
    <source>
        <dbReference type="Proteomes" id="UP000001400"/>
    </source>
</evidence>
<dbReference type="RefSeq" id="WP_008082564.1">
    <property type="nucleotide sequence ID" value="NC_013926.1"/>
</dbReference>
<dbReference type="InterPro" id="IPR004607">
    <property type="entry name" value="GART"/>
</dbReference>
<keyword evidence="4" id="KW-0658">Purine biosynthesis</keyword>
<dbReference type="GeneID" id="71052058"/>
<dbReference type="UniPathway" id="UPA00074">
    <property type="reaction ID" value="UER00126"/>
</dbReference>
<dbReference type="EC" id="2.1.2.2" evidence="2"/>
<name>B5IA70_ACIB4</name>
<dbReference type="PANTHER" id="PTHR43369:SF2">
    <property type="entry name" value="PHOSPHORIBOSYLGLYCINAMIDE FORMYLTRANSFERASE"/>
    <property type="match status" value="1"/>
</dbReference>
<accession>B5IA70</accession>
<dbReference type="eggNOG" id="arCOG02825">
    <property type="taxonomic scope" value="Archaea"/>
</dbReference>
<organism evidence="10 11">
    <name type="scientific">Aciduliprofundum boonei (strain DSM 19572 / T469)</name>
    <dbReference type="NCBI Taxonomy" id="439481"/>
    <lineage>
        <taxon>Archaea</taxon>
        <taxon>Methanobacteriati</taxon>
        <taxon>Thermoplasmatota</taxon>
        <taxon>DHVE2 group</taxon>
        <taxon>Candidatus Aciduliprofundum</taxon>
    </lineage>
</organism>
<evidence type="ECO:0000259" key="9">
    <source>
        <dbReference type="Pfam" id="PF00551"/>
    </source>
</evidence>
<evidence type="ECO:0000256" key="5">
    <source>
        <dbReference type="ARBA" id="ARBA00038440"/>
    </source>
</evidence>
<evidence type="ECO:0000256" key="4">
    <source>
        <dbReference type="ARBA" id="ARBA00022755"/>
    </source>
</evidence>
<keyword evidence="3" id="KW-0808">Transferase</keyword>
<evidence type="ECO:0000256" key="1">
    <source>
        <dbReference type="ARBA" id="ARBA00005054"/>
    </source>
</evidence>
<dbReference type="NCBIfam" id="TIGR00639">
    <property type="entry name" value="PurN"/>
    <property type="match status" value="1"/>
</dbReference>
<dbReference type="GO" id="GO:0004644">
    <property type="term" value="F:phosphoribosylglycinamide formyltransferase activity"/>
    <property type="evidence" value="ECO:0007669"/>
    <property type="project" value="UniProtKB-EC"/>
</dbReference>
<evidence type="ECO:0000256" key="6">
    <source>
        <dbReference type="ARBA" id="ARBA00041324"/>
    </source>
</evidence>
<dbReference type="Pfam" id="PF00551">
    <property type="entry name" value="Formyl_trans_N"/>
    <property type="match status" value="1"/>
</dbReference>
<protein>
    <recommendedName>
        <fullName evidence="2">phosphoribosylglycinamide formyltransferase 1</fullName>
        <ecNumber evidence="2">2.1.2.2</ecNumber>
    </recommendedName>
    <alternativeName>
        <fullName evidence="7">5'-phosphoribosylglycinamide transformylase</fullName>
    </alternativeName>
    <alternativeName>
        <fullName evidence="6">GAR transformylase</fullName>
    </alternativeName>
</protein>
<keyword evidence="11" id="KW-1185">Reference proteome</keyword>
<dbReference type="GO" id="GO:0006189">
    <property type="term" value="P:'de novo' IMP biosynthetic process"/>
    <property type="evidence" value="ECO:0007669"/>
    <property type="project" value="UniProtKB-UniPathway"/>
</dbReference>
<dbReference type="AlphaFoldDB" id="B5IA70"/>
<evidence type="ECO:0000313" key="10">
    <source>
        <dbReference type="EMBL" id="ADD08293.1"/>
    </source>
</evidence>
<reference evidence="10" key="1">
    <citation type="submission" date="2010-02" db="EMBL/GenBank/DDBJ databases">
        <title>Complete sequence of Aciduliprofundum boonei T469.</title>
        <authorList>
            <consortium name="US DOE Joint Genome Institute"/>
            <person name="Lucas S."/>
            <person name="Copeland A."/>
            <person name="Lapidus A."/>
            <person name="Cheng J.-F."/>
            <person name="Bruce D."/>
            <person name="Goodwin L."/>
            <person name="Pitluck S."/>
            <person name="Saunders E."/>
            <person name="Detter J.C."/>
            <person name="Han C."/>
            <person name="Tapia R."/>
            <person name="Land M."/>
            <person name="Hauser L."/>
            <person name="Kyrpides N."/>
            <person name="Mikhailova N."/>
            <person name="Flores G."/>
            <person name="Reysenbach A.-L."/>
            <person name="Woyke T."/>
        </authorList>
    </citation>
    <scope>NUCLEOTIDE SEQUENCE</scope>
    <source>
        <strain evidence="10">T469</strain>
    </source>
</reference>
<gene>
    <name evidence="10" type="ordered locus">Aboo_0482</name>
</gene>
<evidence type="ECO:0000256" key="3">
    <source>
        <dbReference type="ARBA" id="ARBA00022679"/>
    </source>
</evidence>
<dbReference type="Proteomes" id="UP000001400">
    <property type="component" value="Chromosome"/>
</dbReference>
<dbReference type="InterPro" id="IPR002376">
    <property type="entry name" value="Formyl_transf_N"/>
</dbReference>
<dbReference type="HAMAP" id="MF_01930">
    <property type="entry name" value="PurN"/>
    <property type="match status" value="1"/>
</dbReference>
<dbReference type="STRING" id="439481.Aboo_0482"/>